<dbReference type="EMBL" id="MCGN01000012">
    <property type="protein sequence ID" value="ORY90542.1"/>
    <property type="molecule type" value="Genomic_DNA"/>
</dbReference>
<gene>
    <name evidence="1" type="ORF">BCR43DRAFT_499464</name>
</gene>
<name>A0A1X2H0D9_SYNRA</name>
<reference evidence="1 2" key="1">
    <citation type="submission" date="2016-07" db="EMBL/GenBank/DDBJ databases">
        <title>Pervasive Adenine N6-methylation of Active Genes in Fungi.</title>
        <authorList>
            <consortium name="DOE Joint Genome Institute"/>
            <person name="Mondo S.J."/>
            <person name="Dannebaum R.O."/>
            <person name="Kuo R.C."/>
            <person name="Labutti K."/>
            <person name="Haridas S."/>
            <person name="Kuo A."/>
            <person name="Salamov A."/>
            <person name="Ahrendt S.R."/>
            <person name="Lipzen A."/>
            <person name="Sullivan W."/>
            <person name="Andreopoulos W.B."/>
            <person name="Clum A."/>
            <person name="Lindquist E."/>
            <person name="Daum C."/>
            <person name="Ramamoorthy G.K."/>
            <person name="Gryganskyi A."/>
            <person name="Culley D."/>
            <person name="Magnuson J.K."/>
            <person name="James T.Y."/>
            <person name="O'Malley M.A."/>
            <person name="Stajich J.E."/>
            <person name="Spatafora J.W."/>
            <person name="Visel A."/>
            <person name="Grigoriev I.V."/>
        </authorList>
    </citation>
    <scope>NUCLEOTIDE SEQUENCE [LARGE SCALE GENOMIC DNA]</scope>
    <source>
        <strain evidence="1 2">NRRL 2496</strain>
    </source>
</reference>
<evidence type="ECO:0000313" key="2">
    <source>
        <dbReference type="Proteomes" id="UP000242180"/>
    </source>
</evidence>
<organism evidence="1 2">
    <name type="scientific">Syncephalastrum racemosum</name>
    <name type="common">Filamentous fungus</name>
    <dbReference type="NCBI Taxonomy" id="13706"/>
    <lineage>
        <taxon>Eukaryota</taxon>
        <taxon>Fungi</taxon>
        <taxon>Fungi incertae sedis</taxon>
        <taxon>Mucoromycota</taxon>
        <taxon>Mucoromycotina</taxon>
        <taxon>Mucoromycetes</taxon>
        <taxon>Mucorales</taxon>
        <taxon>Syncephalastraceae</taxon>
        <taxon>Syncephalastrum</taxon>
    </lineage>
</organism>
<sequence length="91" mass="10436">MYVSEVERHQTKHGCLYIFGLCSNCASFVRFVSVARGGFQETRSTPLFWVRIPFEYNVLAGPDVCFMQTKRSCDAVKRSLSGRAHIHYLDL</sequence>
<dbReference type="InParanoid" id="A0A1X2H0D9"/>
<dbReference type="Proteomes" id="UP000242180">
    <property type="component" value="Unassembled WGS sequence"/>
</dbReference>
<proteinExistence type="predicted"/>
<evidence type="ECO:0000313" key="1">
    <source>
        <dbReference type="EMBL" id="ORY90542.1"/>
    </source>
</evidence>
<accession>A0A1X2H0D9</accession>
<dbReference type="AlphaFoldDB" id="A0A1X2H0D9"/>
<keyword evidence="2" id="KW-1185">Reference proteome</keyword>
<comment type="caution">
    <text evidence="1">The sequence shown here is derived from an EMBL/GenBank/DDBJ whole genome shotgun (WGS) entry which is preliminary data.</text>
</comment>
<protein>
    <submittedName>
        <fullName evidence="1">Uncharacterized protein</fullName>
    </submittedName>
</protein>